<dbReference type="Proteomes" id="UP000313359">
    <property type="component" value="Unassembled WGS sequence"/>
</dbReference>
<reference evidence="1" key="1">
    <citation type="journal article" date="2018" name="Genome Biol. Evol.">
        <title>Genomics and development of Lentinus tigrinus, a white-rot wood-decaying mushroom with dimorphic fruiting bodies.</title>
        <authorList>
            <person name="Wu B."/>
            <person name="Xu Z."/>
            <person name="Knudson A."/>
            <person name="Carlson A."/>
            <person name="Chen N."/>
            <person name="Kovaka S."/>
            <person name="LaButti K."/>
            <person name="Lipzen A."/>
            <person name="Pennachio C."/>
            <person name="Riley R."/>
            <person name="Schakwitz W."/>
            <person name="Umezawa K."/>
            <person name="Ohm R.A."/>
            <person name="Grigoriev I.V."/>
            <person name="Nagy L.G."/>
            <person name="Gibbons J."/>
            <person name="Hibbett D."/>
        </authorList>
    </citation>
    <scope>NUCLEOTIDE SEQUENCE [LARGE SCALE GENOMIC DNA]</scope>
    <source>
        <strain evidence="1">ALCF2SS1-6</strain>
    </source>
</reference>
<evidence type="ECO:0000313" key="1">
    <source>
        <dbReference type="EMBL" id="RPD66783.1"/>
    </source>
</evidence>
<gene>
    <name evidence="1" type="ORF">L227DRAFT_568999</name>
</gene>
<organism evidence="1 2">
    <name type="scientific">Lentinus tigrinus ALCF2SS1-6</name>
    <dbReference type="NCBI Taxonomy" id="1328759"/>
    <lineage>
        <taxon>Eukaryota</taxon>
        <taxon>Fungi</taxon>
        <taxon>Dikarya</taxon>
        <taxon>Basidiomycota</taxon>
        <taxon>Agaricomycotina</taxon>
        <taxon>Agaricomycetes</taxon>
        <taxon>Polyporales</taxon>
        <taxon>Polyporaceae</taxon>
        <taxon>Lentinus</taxon>
    </lineage>
</organism>
<evidence type="ECO:0008006" key="3">
    <source>
        <dbReference type="Google" id="ProtNLM"/>
    </source>
</evidence>
<evidence type="ECO:0000313" key="2">
    <source>
        <dbReference type="Proteomes" id="UP000313359"/>
    </source>
</evidence>
<dbReference type="STRING" id="1328759.A0A5C2SSA9"/>
<proteinExistence type="predicted"/>
<protein>
    <recommendedName>
        <fullName evidence="3">F-box domain-containing protein</fullName>
    </recommendedName>
</protein>
<sequence length="456" mass="52744">MLRHLPLTPNAPSPGYRRLPKPFIAELRSAAQRIVRLSRRQKTIPTLDQLPLEILHEIFAYASTDGGLTARSLSLVSRKIYAASRATHFTSVSLVSGSMNMLSNFLQHFRQAQEVALEQGHQKPRVRHLCILVDPVTCFSTSLFLFGFDAPQTSRIEGLWQEIRKEEKKRTEEEWLTFVVELENEYHRVVSDILNLVAEDLETLCLLQLENFLTPKNPYCLWLNRPDFPKLRELWCTRNLPPMIRICHTATIFAATFPSLTRFHILEPTYPDFPRWRRCAPNVDSFRIILSSWVFEHPNSSYLPALQGGLSIRDWPIREPVHVISPGPHTISDSFEPFYRWHAAKFRKVIHDAGSRVVFVPHYTFQDAVDSRNASHAERHYPASIARRDWLARISAEVGVGTDGAYTRDFWLKYSEQNHRGSRLDRKLMRRAKRVDGQVMPLVRWQREGDTGSVVS</sequence>
<dbReference type="OrthoDB" id="2758338at2759"/>
<dbReference type="EMBL" id="ML122250">
    <property type="protein sequence ID" value="RPD66783.1"/>
    <property type="molecule type" value="Genomic_DNA"/>
</dbReference>
<accession>A0A5C2SSA9</accession>
<keyword evidence="2" id="KW-1185">Reference proteome</keyword>
<dbReference type="AlphaFoldDB" id="A0A5C2SSA9"/>
<name>A0A5C2SSA9_9APHY</name>